<evidence type="ECO:0000256" key="2">
    <source>
        <dbReference type="ARBA" id="ARBA00022827"/>
    </source>
</evidence>
<dbReference type="EMBL" id="CP063362">
    <property type="protein sequence ID" value="QRG06975.1"/>
    <property type="molecule type" value="Genomic_DNA"/>
</dbReference>
<dbReference type="PANTHER" id="PTHR43755">
    <property type="match status" value="1"/>
</dbReference>
<dbReference type="SUPFAM" id="SSF55424">
    <property type="entry name" value="FAD/NAD-linked reductases, dimerisation (C-terminal) domain"/>
    <property type="match status" value="1"/>
</dbReference>
<dbReference type="InterPro" id="IPR036188">
    <property type="entry name" value="FAD/NAD-bd_sf"/>
</dbReference>
<keyword evidence="7" id="KW-1185">Reference proteome</keyword>
<sequence length="426" mass="45206">MAPPGAISRRAFLGGAVLAAGALQAPHVHARARPRLVIVGGGAGGVSLARAVVTDSAGGIAVTLVEPHARYFACFQSNLALGGLRDPDSLLFSYAGLAKAGVEVVPAAASAIDRDRREVRLGDGRRLAYDRLALSPGIDLKYDSVPGWSREAEDAMPHAWTGERQFRRLKARLDAVPDGGLIVIIAPPNPSRCPPAPYERASMMAHALKSTGRERAKIIILDPKPKFPKQGLFQEGWEAHYPGMIEWMAPDISEGVQSVDPKTGTVVTGFETYARADLVNVIPAQWAGAMARAAGLADVSGWCPVVPDTLASTIDRTILIIGDAANAGDMPKSAFAANNQAMVVAAALRSELLSAHADAPGYANTCWSAIARDDVVKESSRYAVADGRIRETETFLSQSGEPADLRGRLRAENDAWYAALVRGLFD</sequence>
<dbReference type="InterPro" id="IPR049386">
    <property type="entry name" value="FCSD_central"/>
</dbReference>
<gene>
    <name evidence="6" type="ORF">EZH22_00485</name>
</gene>
<organism evidence="6 7">
    <name type="scientific">Xanthobacter dioxanivorans</name>
    <dbReference type="NCBI Taxonomy" id="2528964"/>
    <lineage>
        <taxon>Bacteria</taxon>
        <taxon>Pseudomonadati</taxon>
        <taxon>Pseudomonadota</taxon>
        <taxon>Alphaproteobacteria</taxon>
        <taxon>Hyphomicrobiales</taxon>
        <taxon>Xanthobacteraceae</taxon>
        <taxon>Xanthobacter</taxon>
    </lineage>
</organism>
<feature type="domain" description="Sulfide dehydrogenase [flavocytochrome c] flavoprotein chain central" evidence="5">
    <location>
        <begin position="169"/>
        <end position="283"/>
    </location>
</feature>
<dbReference type="InterPro" id="IPR015323">
    <property type="entry name" value="FlavoCytC_S_DH_flav-bd"/>
</dbReference>
<accession>A0A974PNT2</accession>
<keyword evidence="2" id="KW-0274">FAD</keyword>
<evidence type="ECO:0000313" key="7">
    <source>
        <dbReference type="Proteomes" id="UP000596427"/>
    </source>
</evidence>
<reference evidence="6 7" key="1">
    <citation type="submission" date="2020-10" db="EMBL/GenBank/DDBJ databases">
        <title>Degradation of 1,4-Dioxane by Xanthobacter sp. YN2, via a Novel Group-2 Soluble Di-Iron Monooxygenase.</title>
        <authorList>
            <person name="Ma F."/>
            <person name="Wang Y."/>
            <person name="Yang J."/>
            <person name="Guo H."/>
            <person name="Su D."/>
            <person name="Yu L."/>
        </authorList>
    </citation>
    <scope>NUCLEOTIDE SEQUENCE [LARGE SCALE GENOMIC DNA]</scope>
    <source>
        <strain evidence="6 7">YN2</strain>
    </source>
</reference>
<feature type="domain" description="FAD/NAD(P)-binding" evidence="3">
    <location>
        <begin position="35"/>
        <end position="148"/>
    </location>
</feature>
<name>A0A974PNT2_9HYPH</name>
<evidence type="ECO:0000256" key="1">
    <source>
        <dbReference type="ARBA" id="ARBA00022630"/>
    </source>
</evidence>
<evidence type="ECO:0000313" key="6">
    <source>
        <dbReference type="EMBL" id="QRG06975.1"/>
    </source>
</evidence>
<dbReference type="Gene3D" id="3.50.50.60">
    <property type="entry name" value="FAD/NAD(P)-binding domain"/>
    <property type="match status" value="2"/>
</dbReference>
<dbReference type="PROSITE" id="PS51318">
    <property type="entry name" value="TAT"/>
    <property type="match status" value="1"/>
</dbReference>
<dbReference type="Proteomes" id="UP000596427">
    <property type="component" value="Chromosome"/>
</dbReference>
<proteinExistence type="predicted"/>
<dbReference type="KEGG" id="xdi:EZH22_00485"/>
<dbReference type="InterPro" id="IPR023753">
    <property type="entry name" value="FAD/NAD-binding_dom"/>
</dbReference>
<dbReference type="Gene3D" id="3.90.760.10">
    <property type="entry name" value="Flavocytochrome c sulphide dehydrogenase, flavin-binding domain"/>
    <property type="match status" value="1"/>
</dbReference>
<dbReference type="InterPro" id="IPR052541">
    <property type="entry name" value="SQRD"/>
</dbReference>
<dbReference type="Pfam" id="PF07992">
    <property type="entry name" value="Pyr_redox_2"/>
    <property type="match status" value="1"/>
</dbReference>
<evidence type="ECO:0000259" key="4">
    <source>
        <dbReference type="Pfam" id="PF09242"/>
    </source>
</evidence>
<evidence type="ECO:0000259" key="5">
    <source>
        <dbReference type="Pfam" id="PF21706"/>
    </source>
</evidence>
<dbReference type="InterPro" id="IPR037092">
    <property type="entry name" value="FlavoCytC_S_DH_flav-bd_sf"/>
</dbReference>
<protein>
    <submittedName>
        <fullName evidence="6">FAD-dependent oxidoreductase</fullName>
    </submittedName>
</protein>
<dbReference type="Pfam" id="PF09242">
    <property type="entry name" value="FCSD-flav_bind"/>
    <property type="match status" value="1"/>
</dbReference>
<dbReference type="AlphaFoldDB" id="A0A974PNT2"/>
<evidence type="ECO:0000259" key="3">
    <source>
        <dbReference type="Pfam" id="PF07992"/>
    </source>
</evidence>
<dbReference type="Pfam" id="PF21706">
    <property type="entry name" value="FCSD_central"/>
    <property type="match status" value="1"/>
</dbReference>
<keyword evidence="1" id="KW-0285">Flavoprotein</keyword>
<dbReference type="PANTHER" id="PTHR43755:SF1">
    <property type="entry name" value="FAD-DEPENDENT PYRIDINE NUCLEOTIDE-DISULPHIDE OXIDOREDUCTASE"/>
    <property type="match status" value="1"/>
</dbReference>
<dbReference type="GO" id="GO:0016491">
    <property type="term" value="F:oxidoreductase activity"/>
    <property type="evidence" value="ECO:0007669"/>
    <property type="project" value="InterPro"/>
</dbReference>
<dbReference type="InterPro" id="IPR016156">
    <property type="entry name" value="FAD/NAD-linked_Rdtase_dimer_sf"/>
</dbReference>
<feature type="domain" description="Flavocytochrome c sulphide dehydrogenase flavin-binding" evidence="4">
    <location>
        <begin position="359"/>
        <end position="422"/>
    </location>
</feature>
<dbReference type="InterPro" id="IPR006311">
    <property type="entry name" value="TAT_signal"/>
</dbReference>
<dbReference type="SUPFAM" id="SSF51905">
    <property type="entry name" value="FAD/NAD(P)-binding domain"/>
    <property type="match status" value="2"/>
</dbReference>
<dbReference type="GO" id="GO:0050660">
    <property type="term" value="F:flavin adenine dinucleotide binding"/>
    <property type="evidence" value="ECO:0007669"/>
    <property type="project" value="InterPro"/>
</dbReference>
<dbReference type="RefSeq" id="WP_203193883.1">
    <property type="nucleotide sequence ID" value="NZ_CP063362.1"/>
</dbReference>